<proteinExistence type="predicted"/>
<protein>
    <recommendedName>
        <fullName evidence="3">EF-hand domain-containing protein</fullName>
    </recommendedName>
</protein>
<name>A0A835G5K7_SPOEX</name>
<dbReference type="PANTHER" id="PTHR20875">
    <property type="entry name" value="EF-HAND CALCIUM-BINDING DOMAIN-CONTAINING PROTEIN 6-RELATED"/>
    <property type="match status" value="1"/>
</dbReference>
<dbReference type="Gene3D" id="1.10.238.10">
    <property type="entry name" value="EF-hand"/>
    <property type="match status" value="2"/>
</dbReference>
<evidence type="ECO:0000313" key="1">
    <source>
        <dbReference type="EMBL" id="KAF9407343.1"/>
    </source>
</evidence>
<evidence type="ECO:0008006" key="3">
    <source>
        <dbReference type="Google" id="ProtNLM"/>
    </source>
</evidence>
<evidence type="ECO:0000313" key="2">
    <source>
        <dbReference type="Proteomes" id="UP000648187"/>
    </source>
</evidence>
<organism evidence="1 2">
    <name type="scientific">Spodoptera exigua</name>
    <name type="common">Beet armyworm</name>
    <name type="synonym">Noctua fulgens</name>
    <dbReference type="NCBI Taxonomy" id="7107"/>
    <lineage>
        <taxon>Eukaryota</taxon>
        <taxon>Metazoa</taxon>
        <taxon>Ecdysozoa</taxon>
        <taxon>Arthropoda</taxon>
        <taxon>Hexapoda</taxon>
        <taxon>Insecta</taxon>
        <taxon>Pterygota</taxon>
        <taxon>Neoptera</taxon>
        <taxon>Endopterygota</taxon>
        <taxon>Lepidoptera</taxon>
        <taxon>Glossata</taxon>
        <taxon>Ditrysia</taxon>
        <taxon>Noctuoidea</taxon>
        <taxon>Noctuidae</taxon>
        <taxon>Amphipyrinae</taxon>
        <taxon>Spodoptera</taxon>
    </lineage>
</organism>
<feature type="non-terminal residue" evidence="1">
    <location>
        <position position="1"/>
    </location>
</feature>
<dbReference type="InterPro" id="IPR052603">
    <property type="entry name" value="EFCB6"/>
</dbReference>
<dbReference type="InterPro" id="IPR011992">
    <property type="entry name" value="EF-hand-dom_pair"/>
</dbReference>
<dbReference type="AlphaFoldDB" id="A0A835G5K7"/>
<comment type="caution">
    <text evidence="1">The sequence shown here is derived from an EMBL/GenBank/DDBJ whole genome shotgun (WGS) entry which is preliminary data.</text>
</comment>
<accession>A0A835G5K7</accession>
<keyword evidence="2" id="KW-1185">Reference proteome</keyword>
<dbReference type="EMBL" id="JACKWZ010000482">
    <property type="protein sequence ID" value="KAF9407343.1"/>
    <property type="molecule type" value="Genomic_DNA"/>
</dbReference>
<reference evidence="1" key="1">
    <citation type="submission" date="2020-08" db="EMBL/GenBank/DDBJ databases">
        <title>Spodoptera exigua strain:BAW_Kor-Di-RS1 Genome sequencing and assembly.</title>
        <authorList>
            <person name="Kim J."/>
            <person name="Nam H.Y."/>
            <person name="Kwon M."/>
            <person name="Choi J.H."/>
            <person name="Cho S.R."/>
            <person name="Kim G.-H."/>
        </authorList>
    </citation>
    <scope>NUCLEOTIDE SEQUENCE</scope>
    <source>
        <strain evidence="1">BAW_Kor-Di-RS1</strain>
        <tissue evidence="1">Whole-body</tissue>
    </source>
</reference>
<gene>
    <name evidence="1" type="ORF">HW555_012601</name>
</gene>
<sequence>MWRLPASSRLCSRAPEVTGAEELCRGAPSRAIDASDVIGRPKPAARMRRAGSGLLHLTRCSLRPLYITTQEDFVEARSSATTYVAGLVVRSRDTRIVRLADVWKTCNKIRAAAFRVGLNLWDWYRPLDPEGNSLISESKFVSILAGPLRSVVGLSDSEIAQLADYFRAQDGRVLYHQLCQIIHGEDAGGRDKTSSDCVLEACPPPPEPACHTLDQWQTRRLCCLLATIADRDLPLKPYFQDYELEYLNPSAVIDTTLPKLVRPEVEAGLSTAPLGFQETFHPALAQPRPPRQLIDLMLRVQEFVLQRRIRVSEFLRDYDPLNSGRIAPQQFRRALDAMGLGSILSQQEALCIMRHYLDPNDNQHVCWRTFEDDCDQVFTIKELEKHPGAIAGSAREAVLELPPRGAAPDRGEGETVADLDAAQAALLRVRAACTERAIDLRPAFCEHDEHNNGHVSRAQVRRVLARLGVLPSAQQVRALEARYLDDCGFSYVRLLDENLCIFRVMKPRNCRATARYTVFGCMVQMVERPVESASIAGPGPAPRSSHSPSVDPLQTDIVQILAKIKGKMVREGVRPREFLKQFDARNELVIPRADFYRGLASAGLSLTPLEMDTLME</sequence>
<dbReference type="SUPFAM" id="SSF47473">
    <property type="entry name" value="EF-hand"/>
    <property type="match status" value="1"/>
</dbReference>
<dbReference type="PANTHER" id="PTHR20875:SF0">
    <property type="entry name" value="GH12158P"/>
    <property type="match status" value="1"/>
</dbReference>
<dbReference type="Proteomes" id="UP000648187">
    <property type="component" value="Unassembled WGS sequence"/>
</dbReference>